<sequence length="1033" mass="107277">MVQVFTLTPDAAAQSLQDQGLDALGLTALRLWPSWGTANPTYDTSALRLTPSGSALAPFFGTLEFLDSGSEFRSVNGAPIAGPVAAFRLHPQAVARLDHLLSARFAPPSQRHHRPVPETLVFTGAVPAPDRSPQTYAAGDPLNRAEPMSFHDNRGLIIDPVAIAELFADLMVNFPALDASGGGGMAGPGGVTSIAGLASGIQVQVTDLHGRPFSAVPGGPGIEAQDGGAPAGAPDGSGLLVLAGAQQLAATGAGSAERLRLGWATGGIMSAAPLSTPPLAAGVSLSRQFLRAFAVDLDWHLRGNRSESTVRSIPGEDGDIPEDLKPQIRDNVTIDYLSDGPDLLAHSGQVLERLVGAPGSNLVFAVAPEISDGVGIPPAPGLQAHWPGFPLPDTGTGFAAGSPSPVAGATAVWTAGNDVVVTLPADTLPDGAGVRLFAQRFQLIEAIGEAPSFLRGDGGSGIVQAGSTTQLLVTNPLGLATGDPKPSPATLVFDLVVTPRTGKRRLFANRRLNIDSGPAALPPDPFATPDPMTPIPAAVKSVAPAPLFGLERSSPPGAGLSDPIDVVRALGNETEPREGPRHPTMGRLESIVVSGIADTTHLDDGLSWEGVLSGARWSRETRSAALRQGNPGNPPGPDVHASGVRVNGALGYDLARHAVRRTQPMLPLPGGASVSTSPGWIVMSGGNNMNPPQPDAASPPPSGSSSGVLLQTVAAVCETPELSLLPPGNALATNSPLTLDQLLDTVAGALGIPSPAGSITIANENRLINEVRREYFLATHGVHDALWALTRGISEAEELIYIETPGFARTARTDGAAEAHEIDLIQRMADRLAAQPNLKVIVVSPREPDLIPAPFARRAIIQRKEAFDLLQAAAPGRVLAFHPKGFPGRQAALRTTTVIIDDVWSMTGATHFRRRGMTFDGSASIASFDRDIQSGYSRKVQNQRIALMAAKLGILATDADGLPVPEFQRLTRPAAAFSLIRDLLAQKGLGMISPLWLGPEDTSVLPQEDDVADPDGANGAPAGLHLADFLSEA</sequence>
<protein>
    <recommendedName>
        <fullName evidence="4">PLD phosphodiesterase domain-containing protein</fullName>
    </recommendedName>
</protein>
<evidence type="ECO:0000256" key="1">
    <source>
        <dbReference type="SAM" id="MobiDB-lite"/>
    </source>
</evidence>
<evidence type="ECO:0008006" key="4">
    <source>
        <dbReference type="Google" id="ProtNLM"/>
    </source>
</evidence>
<dbReference type="Proteomes" id="UP000199675">
    <property type="component" value="Unassembled WGS sequence"/>
</dbReference>
<organism evidence="2 3">
    <name type="scientific">Marinobacter mobilis</name>
    <dbReference type="NCBI Taxonomy" id="488533"/>
    <lineage>
        <taxon>Bacteria</taxon>
        <taxon>Pseudomonadati</taxon>
        <taxon>Pseudomonadota</taxon>
        <taxon>Gammaproteobacteria</taxon>
        <taxon>Pseudomonadales</taxon>
        <taxon>Marinobacteraceae</taxon>
        <taxon>Marinobacter</taxon>
    </lineage>
</organism>
<dbReference type="RefSeq" id="WP_091815807.1">
    <property type="nucleotide sequence ID" value="NZ_FNNE01000009.1"/>
</dbReference>
<evidence type="ECO:0000313" key="3">
    <source>
        <dbReference type="Proteomes" id="UP000199675"/>
    </source>
</evidence>
<feature type="region of interest" description="Disordered" evidence="1">
    <location>
        <begin position="686"/>
        <end position="707"/>
    </location>
</feature>
<keyword evidence="3" id="KW-1185">Reference proteome</keyword>
<accession>A0A1H3BGB0</accession>
<dbReference type="STRING" id="488533.SAMN04487960_10920"/>
<gene>
    <name evidence="2" type="ORF">SAMN04487960_10920</name>
</gene>
<proteinExistence type="predicted"/>
<evidence type="ECO:0000313" key="2">
    <source>
        <dbReference type="EMBL" id="SDX40973.1"/>
    </source>
</evidence>
<reference evidence="2 3" key="1">
    <citation type="submission" date="2016-10" db="EMBL/GenBank/DDBJ databases">
        <authorList>
            <person name="de Groot N.N."/>
        </authorList>
    </citation>
    <scope>NUCLEOTIDE SEQUENCE [LARGE SCALE GENOMIC DNA]</scope>
    <source>
        <strain evidence="2 3">CGMCC 1.7059</strain>
    </source>
</reference>
<dbReference type="AlphaFoldDB" id="A0A1H3BGB0"/>
<dbReference type="EMBL" id="FNNE01000009">
    <property type="protein sequence ID" value="SDX40973.1"/>
    <property type="molecule type" value="Genomic_DNA"/>
</dbReference>
<dbReference type="OrthoDB" id="9814092at2"/>
<feature type="compositionally biased region" description="Pro residues" evidence="1">
    <location>
        <begin position="691"/>
        <end position="702"/>
    </location>
</feature>
<name>A0A1H3BGB0_9GAMM</name>